<keyword evidence="4 6" id="KW-1133">Transmembrane helix</keyword>
<dbReference type="InterPro" id="IPR001851">
    <property type="entry name" value="ABC_transp_permease"/>
</dbReference>
<reference evidence="7 8" key="1">
    <citation type="journal article" date="2021" name="Microorganisms">
        <title>Acidisoma silvae sp. nov. and Acidisomacellulosilytica sp. nov., Two Acidophilic Bacteria Isolated from Decaying Wood, Hydrolyzing Cellulose and Producing Poly-3-hydroxybutyrate.</title>
        <authorList>
            <person name="Mieszkin S."/>
            <person name="Pouder E."/>
            <person name="Uroz S."/>
            <person name="Simon-Colin C."/>
            <person name="Alain K."/>
        </authorList>
    </citation>
    <scope>NUCLEOTIDE SEQUENCE [LARGE SCALE GENOMIC DNA]</scope>
    <source>
        <strain evidence="7 8">HW T5.17</strain>
    </source>
</reference>
<dbReference type="GO" id="GO:0022857">
    <property type="term" value="F:transmembrane transporter activity"/>
    <property type="evidence" value="ECO:0007669"/>
    <property type="project" value="InterPro"/>
</dbReference>
<dbReference type="AlphaFoldDB" id="A0A964E641"/>
<evidence type="ECO:0000313" key="7">
    <source>
        <dbReference type="EMBL" id="MCB8882618.1"/>
    </source>
</evidence>
<dbReference type="Proteomes" id="UP000721844">
    <property type="component" value="Unassembled WGS sequence"/>
</dbReference>
<feature type="transmembrane region" description="Helical" evidence="6">
    <location>
        <begin position="83"/>
        <end position="100"/>
    </location>
</feature>
<evidence type="ECO:0000313" key="8">
    <source>
        <dbReference type="Proteomes" id="UP000721844"/>
    </source>
</evidence>
<organism evidence="7 8">
    <name type="scientific">Acidisoma cellulosilyticum</name>
    <dbReference type="NCBI Taxonomy" id="2802395"/>
    <lineage>
        <taxon>Bacteria</taxon>
        <taxon>Pseudomonadati</taxon>
        <taxon>Pseudomonadota</taxon>
        <taxon>Alphaproteobacteria</taxon>
        <taxon>Acetobacterales</taxon>
        <taxon>Acidocellaceae</taxon>
        <taxon>Acidisoma</taxon>
    </lineage>
</organism>
<evidence type="ECO:0000256" key="3">
    <source>
        <dbReference type="ARBA" id="ARBA00022692"/>
    </source>
</evidence>
<name>A0A964E641_9PROT</name>
<evidence type="ECO:0000256" key="6">
    <source>
        <dbReference type="SAM" id="Phobius"/>
    </source>
</evidence>
<comment type="subcellular location">
    <subcellularLocation>
        <location evidence="1">Cell membrane</location>
        <topology evidence="1">Multi-pass membrane protein</topology>
    </subcellularLocation>
</comment>
<keyword evidence="8" id="KW-1185">Reference proteome</keyword>
<feature type="transmembrane region" description="Helical" evidence="6">
    <location>
        <begin position="25"/>
        <end position="43"/>
    </location>
</feature>
<feature type="transmembrane region" description="Helical" evidence="6">
    <location>
        <begin position="106"/>
        <end position="125"/>
    </location>
</feature>
<evidence type="ECO:0000256" key="1">
    <source>
        <dbReference type="ARBA" id="ARBA00004651"/>
    </source>
</evidence>
<feature type="transmembrane region" description="Helical" evidence="6">
    <location>
        <begin position="170"/>
        <end position="191"/>
    </location>
</feature>
<sequence>MNAVVKSGPSKLWTDQNRRFDPRRLFRSALPGLSLLIVLAAIYDFNPRAISYFGFNLMLNLAVPVALATAAQLCIIAVSDLDLSIGAYVGFIACVTTTWLPTTPLLGTAAILASIVAYGALGALVHWRQLPSIVVTLGMSFVWLGLALFVRPQPGGLSPVWLSTFMGLHVPYVPFPIVAAVVLAIVLHLVLMNTAFGAVLRGAGGNATAVGRSGWSLLRIKATAYAMAGVLGSLAGLSLVGVSSSADANMANGYTLLSIAGAILGGAEFIGGRISPIGAVMGALTLQLATVALNFFQLPEVFPGFRIPPEWQVGAQGIILIVILAIRALINRGEA</sequence>
<dbReference type="GO" id="GO:0005886">
    <property type="term" value="C:plasma membrane"/>
    <property type="evidence" value="ECO:0007669"/>
    <property type="project" value="UniProtKB-SubCell"/>
</dbReference>
<keyword evidence="5 6" id="KW-0472">Membrane</keyword>
<feature type="transmembrane region" description="Helical" evidence="6">
    <location>
        <begin position="132"/>
        <end position="150"/>
    </location>
</feature>
<keyword evidence="3 6" id="KW-0812">Transmembrane</keyword>
<proteinExistence type="predicted"/>
<keyword evidence="2" id="KW-1003">Cell membrane</keyword>
<evidence type="ECO:0000256" key="2">
    <source>
        <dbReference type="ARBA" id="ARBA00022475"/>
    </source>
</evidence>
<feature type="transmembrane region" description="Helical" evidence="6">
    <location>
        <begin position="253"/>
        <end position="270"/>
    </location>
</feature>
<comment type="caution">
    <text evidence="7">The sequence shown here is derived from an EMBL/GenBank/DDBJ whole genome shotgun (WGS) entry which is preliminary data.</text>
</comment>
<feature type="transmembrane region" description="Helical" evidence="6">
    <location>
        <begin position="311"/>
        <end position="330"/>
    </location>
</feature>
<dbReference type="Pfam" id="PF02653">
    <property type="entry name" value="BPD_transp_2"/>
    <property type="match status" value="1"/>
</dbReference>
<evidence type="ECO:0000256" key="4">
    <source>
        <dbReference type="ARBA" id="ARBA00022989"/>
    </source>
</evidence>
<feature type="transmembrane region" description="Helical" evidence="6">
    <location>
        <begin position="222"/>
        <end position="241"/>
    </location>
</feature>
<dbReference type="CDD" id="cd06579">
    <property type="entry name" value="TM_PBP1_transp_AraH_like"/>
    <property type="match status" value="1"/>
</dbReference>
<accession>A0A964E641</accession>
<evidence type="ECO:0000256" key="5">
    <source>
        <dbReference type="ARBA" id="ARBA00023136"/>
    </source>
</evidence>
<dbReference type="PANTHER" id="PTHR32196">
    <property type="entry name" value="ABC TRANSPORTER PERMEASE PROTEIN YPHD-RELATED-RELATED"/>
    <property type="match status" value="1"/>
</dbReference>
<gene>
    <name evidence="7" type="ORF">ACELLULO517_20395</name>
</gene>
<feature type="transmembrane region" description="Helical" evidence="6">
    <location>
        <begin position="49"/>
        <end position="71"/>
    </location>
</feature>
<protein>
    <submittedName>
        <fullName evidence="7">ABC transporter permease</fullName>
    </submittedName>
</protein>
<feature type="transmembrane region" description="Helical" evidence="6">
    <location>
        <begin position="277"/>
        <end position="296"/>
    </location>
</feature>
<dbReference type="EMBL" id="JAESVA010000008">
    <property type="protein sequence ID" value="MCB8882618.1"/>
    <property type="molecule type" value="Genomic_DNA"/>
</dbReference>
<dbReference type="RefSeq" id="WP_227309278.1">
    <property type="nucleotide sequence ID" value="NZ_JAESVA010000008.1"/>
</dbReference>